<dbReference type="InterPro" id="IPR050087">
    <property type="entry name" value="AON_synthase_class-II"/>
</dbReference>
<dbReference type="InParanoid" id="L2GS65"/>
<keyword evidence="9" id="KW-0443">Lipid metabolism</keyword>
<name>L2GS65_VAVCU</name>
<dbReference type="Proteomes" id="UP000011081">
    <property type="component" value="Unassembled WGS sequence"/>
</dbReference>
<feature type="region of interest" description="Disordered" evidence="11">
    <location>
        <begin position="406"/>
        <end position="431"/>
    </location>
</feature>
<dbReference type="AlphaFoldDB" id="L2GS65"/>
<evidence type="ECO:0000313" key="13">
    <source>
        <dbReference type="EMBL" id="ELA46464.1"/>
    </source>
</evidence>
<dbReference type="SUPFAM" id="SSF53383">
    <property type="entry name" value="PLP-dependent transferases"/>
    <property type="match status" value="1"/>
</dbReference>
<dbReference type="GO" id="GO:0030170">
    <property type="term" value="F:pyridoxal phosphate binding"/>
    <property type="evidence" value="ECO:0007669"/>
    <property type="project" value="InterPro"/>
</dbReference>
<dbReference type="InterPro" id="IPR015424">
    <property type="entry name" value="PyrdxlP-dep_Trfase"/>
</dbReference>
<feature type="region of interest" description="Disordered" evidence="11">
    <location>
        <begin position="480"/>
        <end position="502"/>
    </location>
</feature>
<comment type="cofactor">
    <cofactor evidence="1">
        <name>pyridoxal 5'-phosphate</name>
        <dbReference type="ChEBI" id="CHEBI:597326"/>
    </cofactor>
</comment>
<dbReference type="OMA" id="KIDANTH"/>
<dbReference type="PANTHER" id="PTHR13693">
    <property type="entry name" value="CLASS II AMINOTRANSFERASE/8-AMINO-7-OXONONANOATE SYNTHASE"/>
    <property type="match status" value="1"/>
</dbReference>
<accession>L2GS65</accession>
<organism evidence="13 14">
    <name type="scientific">Vavraia culicis (isolate floridensis)</name>
    <name type="common">Microsporidian parasite</name>
    <dbReference type="NCBI Taxonomy" id="948595"/>
    <lineage>
        <taxon>Eukaryota</taxon>
        <taxon>Fungi</taxon>
        <taxon>Fungi incertae sedis</taxon>
        <taxon>Microsporidia</taxon>
        <taxon>Pleistophoridae</taxon>
        <taxon>Vavraia</taxon>
    </lineage>
</organism>
<dbReference type="STRING" id="948595.L2GS65"/>
<dbReference type="GO" id="GO:0005783">
    <property type="term" value="C:endoplasmic reticulum"/>
    <property type="evidence" value="ECO:0007669"/>
    <property type="project" value="TreeGrafter"/>
</dbReference>
<keyword evidence="10" id="KW-0012">Acyltransferase</keyword>
<gene>
    <name evidence="13" type="ORF">VCUG_02059</name>
</gene>
<feature type="compositionally biased region" description="Basic and acidic residues" evidence="11">
    <location>
        <begin position="541"/>
        <end position="554"/>
    </location>
</feature>
<dbReference type="VEuPathDB" id="MicrosporidiaDB:VCUG_02059"/>
<dbReference type="OrthoDB" id="3168162at2759"/>
<evidence type="ECO:0000256" key="3">
    <source>
        <dbReference type="ARBA" id="ARBA00004991"/>
    </source>
</evidence>
<evidence type="ECO:0000256" key="1">
    <source>
        <dbReference type="ARBA" id="ARBA00001933"/>
    </source>
</evidence>
<evidence type="ECO:0000256" key="5">
    <source>
        <dbReference type="ARBA" id="ARBA00013220"/>
    </source>
</evidence>
<dbReference type="GeneID" id="19879927"/>
<keyword evidence="6" id="KW-0808">Transferase</keyword>
<feature type="compositionally biased region" description="Basic and acidic residues" evidence="11">
    <location>
        <begin position="411"/>
        <end position="431"/>
    </location>
</feature>
<dbReference type="InterPro" id="IPR004839">
    <property type="entry name" value="Aminotransferase_I/II_large"/>
</dbReference>
<reference evidence="14" key="1">
    <citation type="submission" date="2011-03" db="EMBL/GenBank/DDBJ databases">
        <title>The genome sequence of Vavraia culicis strain floridensis.</title>
        <authorList>
            <consortium name="The Broad Institute Genome Sequencing Platform"/>
            <person name="Cuomo C."/>
            <person name="Becnel J."/>
            <person name="Sanscrainte N."/>
            <person name="Young S.K."/>
            <person name="Zeng Q."/>
            <person name="Gargeya S."/>
            <person name="Fitzgerald M."/>
            <person name="Haas B."/>
            <person name="Abouelleil A."/>
            <person name="Alvarado L."/>
            <person name="Arachchi H.M."/>
            <person name="Berlin A."/>
            <person name="Chapman S.B."/>
            <person name="Gearin G."/>
            <person name="Goldberg J."/>
            <person name="Griggs A."/>
            <person name="Gujja S."/>
            <person name="Hansen M."/>
            <person name="Heiman D."/>
            <person name="Howarth C."/>
            <person name="Larimer J."/>
            <person name="Lui A."/>
            <person name="MacDonald P.J.P."/>
            <person name="McCowen C."/>
            <person name="Montmayeur A."/>
            <person name="Murphy C."/>
            <person name="Neiman D."/>
            <person name="Pearson M."/>
            <person name="Priest M."/>
            <person name="Roberts A."/>
            <person name="Saif S."/>
            <person name="Shea T."/>
            <person name="Sisk P."/>
            <person name="Stolte C."/>
            <person name="Sykes S."/>
            <person name="Wortman J."/>
            <person name="Nusbaum C."/>
            <person name="Birren B."/>
        </authorList>
    </citation>
    <scope>NUCLEOTIDE SEQUENCE [LARGE SCALE GENOMIC DNA]</scope>
    <source>
        <strain evidence="14">floridensis</strain>
    </source>
</reference>
<evidence type="ECO:0000256" key="8">
    <source>
        <dbReference type="ARBA" id="ARBA00022919"/>
    </source>
</evidence>
<dbReference type="GO" id="GO:0046512">
    <property type="term" value="P:sphingosine biosynthetic process"/>
    <property type="evidence" value="ECO:0007669"/>
    <property type="project" value="TreeGrafter"/>
</dbReference>
<keyword evidence="14" id="KW-1185">Reference proteome</keyword>
<evidence type="ECO:0000256" key="2">
    <source>
        <dbReference type="ARBA" id="ARBA00004760"/>
    </source>
</evidence>
<dbReference type="FunCoup" id="L2GS65">
    <property type="interactions" value="186"/>
</dbReference>
<feature type="region of interest" description="Disordered" evidence="11">
    <location>
        <begin position="541"/>
        <end position="565"/>
    </location>
</feature>
<evidence type="ECO:0000256" key="7">
    <source>
        <dbReference type="ARBA" id="ARBA00022898"/>
    </source>
</evidence>
<feature type="domain" description="Aminotransferase class I/classII large" evidence="12">
    <location>
        <begin position="119"/>
        <end position="330"/>
    </location>
</feature>
<dbReference type="EMBL" id="GL877444">
    <property type="protein sequence ID" value="ELA46464.1"/>
    <property type="molecule type" value="Genomic_DNA"/>
</dbReference>
<evidence type="ECO:0000313" key="14">
    <source>
        <dbReference type="Proteomes" id="UP000011081"/>
    </source>
</evidence>
<dbReference type="RefSeq" id="XP_008075072.1">
    <property type="nucleotide sequence ID" value="XM_008076881.1"/>
</dbReference>
<dbReference type="InterPro" id="IPR015421">
    <property type="entry name" value="PyrdxlP-dep_Trfase_major"/>
</dbReference>
<sequence>MLIHPLRIKTTRFEICFKTDIQGAAMSYTEFITENWQEIIRIFFELTIVALFIKFKLFQRRSKTLVLSDQEVQRLVDSFAPLPLINTDTDHKAKYDFGTMTEMADYDVFHIRDRFKDEIKQTIRHYGVGTCGPPGFYGTLDLHLELEKKLADIVGLPSSILYCNNFTCVNSVITCFCRRGDIIFYHRHSNEAILRGLYATKATTIEFEMCTLEEKLSKYVNKKYRNFVIVEGLFRNTGEILDLPKILELKRRYPLRLIVDESLSIPLLDRHGISKFYGTDVNEIDVVIGSLAHAFCSNGAFVAGNMHIVDYQRLLAPAYCFSASLPGFLTKFVLLALDLPFHRFDARCIHEQFRSERYTIVSDERSPIIVVRMNETGKNALRNAIDGSQIGIDGYGFAKACRMGDNSTDGEQSHGEDGTIERGDAGKSNKERQDLDQRLAGNGHSDANDGQNVLNMMNTGRLADKRGETDEFIIVLDNNDEQSSTSAEQHGSSSDHSPAAVDEACDEGKIDANTHVSTGKDDEGARPAAVDEACDEGKIDANTHVSTGKDDEGAHGSVQKTRHPAAKRTLTTEQINTLSSLKHSAKLSQILKEFDLSSTDLDKIPTKTARVTYSTEDRFRIAMLLTIEKKVKEFARNKIRVGLVLNPEAGIRMCVKSELGEKEMERIVKCMNAILK</sequence>
<keyword evidence="8" id="KW-0746">Sphingolipid metabolism</keyword>
<dbReference type="PANTHER" id="PTHR13693:SF2">
    <property type="entry name" value="SERINE PALMITOYLTRANSFERASE 1"/>
    <property type="match status" value="1"/>
</dbReference>
<dbReference type="Pfam" id="PF00155">
    <property type="entry name" value="Aminotran_1_2"/>
    <property type="match status" value="1"/>
</dbReference>
<comment type="pathway">
    <text evidence="2">Lipid metabolism; sphingolipid metabolism.</text>
</comment>
<dbReference type="Gene3D" id="3.40.640.10">
    <property type="entry name" value="Type I PLP-dependent aspartate aminotransferase-like (Major domain)"/>
    <property type="match status" value="1"/>
</dbReference>
<evidence type="ECO:0000256" key="10">
    <source>
        <dbReference type="ARBA" id="ARBA00023315"/>
    </source>
</evidence>
<dbReference type="GO" id="GO:0016020">
    <property type="term" value="C:membrane"/>
    <property type="evidence" value="ECO:0007669"/>
    <property type="project" value="GOC"/>
</dbReference>
<evidence type="ECO:0000259" key="12">
    <source>
        <dbReference type="Pfam" id="PF00155"/>
    </source>
</evidence>
<dbReference type="HOGENOM" id="CLU_406631_0_0_1"/>
<evidence type="ECO:0000256" key="4">
    <source>
        <dbReference type="ARBA" id="ARBA00008392"/>
    </source>
</evidence>
<feature type="region of interest" description="Disordered" evidence="11">
    <location>
        <begin position="512"/>
        <end position="531"/>
    </location>
</feature>
<proteinExistence type="inferred from homology"/>
<evidence type="ECO:0000256" key="9">
    <source>
        <dbReference type="ARBA" id="ARBA00023098"/>
    </source>
</evidence>
<evidence type="ECO:0000256" key="6">
    <source>
        <dbReference type="ARBA" id="ARBA00022679"/>
    </source>
</evidence>
<feature type="compositionally biased region" description="Basic and acidic residues" evidence="11">
    <location>
        <begin position="512"/>
        <end position="525"/>
    </location>
</feature>
<dbReference type="EC" id="2.3.1.50" evidence="5"/>
<feature type="compositionally biased region" description="Polar residues" evidence="11">
    <location>
        <begin position="481"/>
        <end position="496"/>
    </location>
</feature>
<dbReference type="GO" id="GO:0004758">
    <property type="term" value="F:serine C-palmitoyltransferase activity"/>
    <property type="evidence" value="ECO:0007669"/>
    <property type="project" value="TreeGrafter"/>
</dbReference>
<comment type="similarity">
    <text evidence="4">Belongs to the class-II pyridoxal-phosphate-dependent aminotransferase family.</text>
</comment>
<protein>
    <recommendedName>
        <fullName evidence="5">serine C-palmitoyltransferase</fullName>
        <ecNumber evidence="5">2.3.1.50</ecNumber>
    </recommendedName>
</protein>
<evidence type="ECO:0000256" key="11">
    <source>
        <dbReference type="SAM" id="MobiDB-lite"/>
    </source>
</evidence>
<keyword evidence="7" id="KW-0663">Pyridoxal phosphate</keyword>
<comment type="pathway">
    <text evidence="3">Sphingolipid metabolism.</text>
</comment>
<dbReference type="GO" id="GO:0046513">
    <property type="term" value="P:ceramide biosynthetic process"/>
    <property type="evidence" value="ECO:0007669"/>
    <property type="project" value="TreeGrafter"/>
</dbReference>